<sequence>DTTKAPTVASPIPRRSPPSGSVRAASPSFTETRLGSSPPPEHRPVYPASPAYSYSNPVPKVGSPLVRPYMPYMMGHNDHGTGSTVVASVPPSTAPSFTTALHSPIMSAAALPSYGGAVPPYGGYQHHRSGSIASGRGPLDTFFNSPYQPVREPSLKNGHASEAGTFAAEFGDTFHLLNRIQSAIPDLDRLLNAHRETQTKLNAREAEIKQLEDRHQEDLMHKDFYVQALKDQMKKAASDSAEECGRLNHSIKELKSEIGYLRDKKQTLEENLEATQKENDELSQTKTELQAEIEQLNTNMRQAQEHYEVELQTQRENEQASLATQKQELTDAFTQMRAEDERAAAEALENREKELLFQQQKMKEQMEAARAKVEKEHEVAMNEKQAELDSVAADLKSTQDDLAATKAELESKIAELEATHTELESTKTELHETKTELDTTRTELDSTKTELGETKAQLEATQTELDSTKTELDTTKTELESTKNELESTKSDLESTKSELETTKTELETKISELEATTGELEATKAELDSTKTELSETKAELDTTKTELDSTKTELDSTKTELDSTKNELESTKNDLESTKSELETTKTELDSTRTELDSTKTELESTENELESTKSDLESTKTELATKISELEATTGELESTKAELESTKSQLESTTADLESTKADLESTKSTLETTIAELETKKTELADKEKQLQSAIEEMRSTVDNMDKERERLKKTLHSLGEATDLKSTKGDTFFLECFGKLQHLIIDLSKKHFGYLPIDPPKDILAKIPSELPSFLDNTPASCELRSAYIQHVISKTLTYRIFQPFLFTLGRRFDKADTFFQLLSIDIRRKSVRREAFWRQQTLKAAYTTSDAKQSINVVAAVIVDEIIEQIRHFADPKKLDDLLTGVRMIVKLAAETWRHARVERELVTASMPAPSAEGVANEHWDEYPFGRDESRPPSRSSIRHVVLRTFPRIFREAAHEDFAEDEERRNSCVYMPGMVLYSDSPVVLSRIDELAKRSSDSLDGVNRSPRGVSRRSTSRSPAKRVRASVSPPA</sequence>
<gene>
    <name evidence="3" type="ORF">C8Q69DRAFT_399415</name>
</gene>
<accession>A0A443HZD8</accession>
<dbReference type="Gene3D" id="1.10.287.1490">
    <property type="match status" value="1"/>
</dbReference>
<proteinExistence type="predicted"/>
<feature type="compositionally biased region" description="Polar residues" evidence="2">
    <location>
        <begin position="650"/>
        <end position="661"/>
    </location>
</feature>
<evidence type="ECO:0000256" key="1">
    <source>
        <dbReference type="SAM" id="Coils"/>
    </source>
</evidence>
<dbReference type="STRING" id="264951.A0A443HZD8"/>
<feature type="region of interest" description="Disordered" evidence="2">
    <location>
        <begin position="420"/>
        <end position="622"/>
    </location>
</feature>
<organism evidence="3 4">
    <name type="scientific">Byssochlamys spectabilis</name>
    <name type="common">Paecilomyces variotii</name>
    <dbReference type="NCBI Taxonomy" id="264951"/>
    <lineage>
        <taxon>Eukaryota</taxon>
        <taxon>Fungi</taxon>
        <taxon>Dikarya</taxon>
        <taxon>Ascomycota</taxon>
        <taxon>Pezizomycotina</taxon>
        <taxon>Eurotiomycetes</taxon>
        <taxon>Eurotiomycetidae</taxon>
        <taxon>Eurotiales</taxon>
        <taxon>Thermoascaceae</taxon>
        <taxon>Paecilomyces</taxon>
    </lineage>
</organism>
<feature type="non-terminal residue" evidence="3">
    <location>
        <position position="1"/>
    </location>
</feature>
<dbReference type="Gene3D" id="6.10.250.3110">
    <property type="match status" value="1"/>
</dbReference>
<dbReference type="PANTHER" id="PTHR34251:SF1">
    <property type="entry name" value="LEUCINE, GLUTAMATE AND LYSINE RICH 1"/>
    <property type="match status" value="1"/>
</dbReference>
<feature type="compositionally biased region" description="Basic and acidic residues" evidence="2">
    <location>
        <begin position="522"/>
        <end position="605"/>
    </location>
</feature>
<reference evidence="3 4" key="1">
    <citation type="journal article" date="2018" name="Front. Microbiol.">
        <title>Genomic and genetic insights into a cosmopolitan fungus, Paecilomyces variotii (Eurotiales).</title>
        <authorList>
            <person name="Urquhart A.S."/>
            <person name="Mondo S.J."/>
            <person name="Makela M.R."/>
            <person name="Hane J.K."/>
            <person name="Wiebenga A."/>
            <person name="He G."/>
            <person name="Mihaltcheva S."/>
            <person name="Pangilinan J."/>
            <person name="Lipzen A."/>
            <person name="Barry K."/>
            <person name="de Vries R.P."/>
            <person name="Grigoriev I.V."/>
            <person name="Idnurm A."/>
        </authorList>
    </citation>
    <scope>NUCLEOTIDE SEQUENCE [LARGE SCALE GENOMIC DNA]</scope>
    <source>
        <strain evidence="3 4">CBS 101075</strain>
    </source>
</reference>
<feature type="region of interest" description="Disordered" evidence="2">
    <location>
        <begin position="1003"/>
        <end position="1040"/>
    </location>
</feature>
<dbReference type="GeneID" id="39597124"/>
<dbReference type="PANTHER" id="PTHR34251">
    <property type="entry name" value="LEUCINE-, GLUTAMATE- AND LYSINE-RICH PROTEIN 1"/>
    <property type="match status" value="1"/>
</dbReference>
<dbReference type="RefSeq" id="XP_028486860.1">
    <property type="nucleotide sequence ID" value="XM_028627847.1"/>
</dbReference>
<feature type="coiled-coil region" evidence="1">
    <location>
        <begin position="251"/>
        <end position="313"/>
    </location>
</feature>
<keyword evidence="4" id="KW-1185">Reference proteome</keyword>
<name>A0A443HZD8_BYSSP</name>
<feature type="region of interest" description="Disordered" evidence="2">
    <location>
        <begin position="646"/>
        <end position="669"/>
    </location>
</feature>
<dbReference type="Gene3D" id="1.10.287.510">
    <property type="entry name" value="Helix hairpin bin"/>
    <property type="match status" value="1"/>
</dbReference>
<feature type="compositionally biased region" description="Low complexity" evidence="2">
    <location>
        <begin position="9"/>
        <end position="28"/>
    </location>
</feature>
<protein>
    <recommendedName>
        <fullName evidence="5">RNA polymerase Rpb1 C-terminal repeat domain-containing protein</fullName>
    </recommendedName>
</protein>
<dbReference type="SUPFAM" id="SSF57997">
    <property type="entry name" value="Tropomyosin"/>
    <property type="match status" value="1"/>
</dbReference>
<dbReference type="Proteomes" id="UP000283841">
    <property type="component" value="Unassembled WGS sequence"/>
</dbReference>
<dbReference type="EMBL" id="RCNU01000003">
    <property type="protein sequence ID" value="RWQ97215.1"/>
    <property type="molecule type" value="Genomic_DNA"/>
</dbReference>
<feature type="compositionally biased region" description="Basic and acidic residues" evidence="2">
    <location>
        <begin position="613"/>
        <end position="622"/>
    </location>
</feature>
<dbReference type="InterPro" id="IPR038799">
    <property type="entry name" value="LEKR1"/>
</dbReference>
<feature type="coiled-coil region" evidence="1">
    <location>
        <begin position="187"/>
        <end position="214"/>
    </location>
</feature>
<feature type="compositionally biased region" description="Basic residues" evidence="2">
    <location>
        <begin position="1019"/>
        <end position="1033"/>
    </location>
</feature>
<dbReference type="VEuPathDB" id="FungiDB:C8Q69DRAFT_399415"/>
<dbReference type="AlphaFoldDB" id="A0A443HZD8"/>
<evidence type="ECO:0000313" key="3">
    <source>
        <dbReference type="EMBL" id="RWQ97215.1"/>
    </source>
</evidence>
<feature type="compositionally biased region" description="Basic and acidic residues" evidence="2">
    <location>
        <begin position="420"/>
        <end position="453"/>
    </location>
</feature>
<feature type="compositionally biased region" description="Basic and acidic residues" evidence="2">
    <location>
        <begin position="466"/>
        <end position="513"/>
    </location>
</feature>
<evidence type="ECO:0000256" key="2">
    <source>
        <dbReference type="SAM" id="MobiDB-lite"/>
    </source>
</evidence>
<dbReference type="Gene3D" id="1.20.120.330">
    <property type="entry name" value="Nucleotidyltransferases domain 2"/>
    <property type="match status" value="1"/>
</dbReference>
<evidence type="ECO:0008006" key="5">
    <source>
        <dbReference type="Google" id="ProtNLM"/>
    </source>
</evidence>
<evidence type="ECO:0000313" key="4">
    <source>
        <dbReference type="Proteomes" id="UP000283841"/>
    </source>
</evidence>
<comment type="caution">
    <text evidence="3">The sequence shown here is derived from an EMBL/GenBank/DDBJ whole genome shotgun (WGS) entry which is preliminary data.</text>
</comment>
<feature type="region of interest" description="Disordered" evidence="2">
    <location>
        <begin position="1"/>
        <end position="48"/>
    </location>
</feature>
<keyword evidence="1" id="KW-0175">Coiled coil</keyword>